<keyword evidence="1" id="KW-0677">Repeat</keyword>
<feature type="region of interest" description="Disordered" evidence="4">
    <location>
        <begin position="321"/>
        <end position="352"/>
    </location>
</feature>
<feature type="compositionally biased region" description="Polar residues" evidence="4">
    <location>
        <begin position="332"/>
        <end position="346"/>
    </location>
</feature>
<accession>A0A8C5ANI4</accession>
<evidence type="ECO:0000256" key="2">
    <source>
        <dbReference type="ARBA" id="ARBA00023043"/>
    </source>
</evidence>
<dbReference type="GeneTree" id="ENSGT00940000155265"/>
<dbReference type="InterPro" id="IPR002110">
    <property type="entry name" value="Ankyrin_rpt"/>
</dbReference>
<feature type="repeat" description="ANK" evidence="3">
    <location>
        <begin position="99"/>
        <end position="131"/>
    </location>
</feature>
<name>A0A8C5ANI4_GADMO</name>
<dbReference type="Proteomes" id="UP000694546">
    <property type="component" value="Chromosome 23"/>
</dbReference>
<keyword evidence="2 3" id="KW-0040">ANK repeat</keyword>
<gene>
    <name evidence="5" type="primary">si:ch211-217a12.1</name>
</gene>
<reference evidence="5" key="1">
    <citation type="submission" date="2025-08" db="UniProtKB">
        <authorList>
            <consortium name="Ensembl"/>
        </authorList>
    </citation>
    <scope>IDENTIFICATION</scope>
</reference>
<dbReference type="Pfam" id="PF12796">
    <property type="entry name" value="Ank_2"/>
    <property type="match status" value="2"/>
</dbReference>
<dbReference type="Gene3D" id="1.25.40.20">
    <property type="entry name" value="Ankyrin repeat-containing domain"/>
    <property type="match status" value="3"/>
</dbReference>
<evidence type="ECO:0000256" key="1">
    <source>
        <dbReference type="ARBA" id="ARBA00022737"/>
    </source>
</evidence>
<dbReference type="AlphaFoldDB" id="A0A8C5ANI4"/>
<feature type="compositionally biased region" description="Basic residues" evidence="4">
    <location>
        <begin position="49"/>
        <end position="59"/>
    </location>
</feature>
<reference evidence="5" key="2">
    <citation type="submission" date="2025-09" db="UniProtKB">
        <authorList>
            <consortium name="Ensembl"/>
        </authorList>
    </citation>
    <scope>IDENTIFICATION</scope>
</reference>
<dbReference type="PROSITE" id="PS50088">
    <property type="entry name" value="ANK_REPEAT"/>
    <property type="match status" value="4"/>
</dbReference>
<dbReference type="InterPro" id="IPR051226">
    <property type="entry name" value="PP1_Regulatory_Subunit"/>
</dbReference>
<dbReference type="PROSITE" id="PS50297">
    <property type="entry name" value="ANK_REP_REGION"/>
    <property type="match status" value="4"/>
</dbReference>
<evidence type="ECO:0000256" key="3">
    <source>
        <dbReference type="PROSITE-ProRule" id="PRU00023"/>
    </source>
</evidence>
<dbReference type="PANTHER" id="PTHR24179">
    <property type="entry name" value="PROTEIN PHOSPHATASE 1 REGULATORY SUBUNIT 12"/>
    <property type="match status" value="1"/>
</dbReference>
<feature type="repeat" description="ANK" evidence="3">
    <location>
        <begin position="227"/>
        <end position="259"/>
    </location>
</feature>
<dbReference type="SMART" id="SM00248">
    <property type="entry name" value="ANK"/>
    <property type="match status" value="5"/>
</dbReference>
<protein>
    <recommendedName>
        <fullName evidence="7">Protein phosphatase 1 regulatory subunit 16A</fullName>
    </recommendedName>
</protein>
<dbReference type="GO" id="GO:0004857">
    <property type="term" value="F:enzyme inhibitor activity"/>
    <property type="evidence" value="ECO:0007669"/>
    <property type="project" value="TreeGrafter"/>
</dbReference>
<dbReference type="Ensembl" id="ENSGMOT00000076434.1">
    <property type="protein sequence ID" value="ENSGMOP00000034978.1"/>
    <property type="gene ID" value="ENSGMOG00000009963.2"/>
</dbReference>
<feature type="region of interest" description="Disordered" evidence="4">
    <location>
        <begin position="23"/>
        <end position="59"/>
    </location>
</feature>
<keyword evidence="6" id="KW-1185">Reference proteome</keyword>
<evidence type="ECO:0000256" key="4">
    <source>
        <dbReference type="SAM" id="MobiDB-lite"/>
    </source>
</evidence>
<dbReference type="PANTHER" id="PTHR24179:SF30">
    <property type="entry name" value="PROTEIN PHOSPHATASE 1 REGULATORY SUBUNIT 16A"/>
    <property type="match status" value="1"/>
</dbReference>
<dbReference type="GO" id="GO:0017020">
    <property type="term" value="F:myosin phosphatase regulator activity"/>
    <property type="evidence" value="ECO:0007669"/>
    <property type="project" value="TreeGrafter"/>
</dbReference>
<dbReference type="SUPFAM" id="SSF48403">
    <property type="entry name" value="Ankyrin repeat"/>
    <property type="match status" value="1"/>
</dbReference>
<evidence type="ECO:0000313" key="5">
    <source>
        <dbReference type="Ensembl" id="ENSGMOP00000034978.1"/>
    </source>
</evidence>
<proteinExistence type="predicted"/>
<evidence type="ECO:0008006" key="7">
    <source>
        <dbReference type="Google" id="ProtNLM"/>
    </source>
</evidence>
<feature type="repeat" description="ANK" evidence="3">
    <location>
        <begin position="132"/>
        <end position="164"/>
    </location>
</feature>
<sequence length="441" mass="48928">MAAEHGELLGEMATVGRLSATERLKHAQKRRAQQLKGWAQMEKDSTRGSRAKADRKKARTRRVKFPDTITLLEAASRNDVEEVRELVKSGVSPDLFNEDGLTAMHQCCIDDYTDMVQCLLDAGACVNACDSELWTPLHAAATCGHTGLVQLLVQAGANLLAVNADGNMPYDLCEDEATLELLEVIMAEKGITQERIDECRGAKETAMLTDIQALVQSQADLNAPDDSGATVLHIVSANGYLSVAELLLENKAQVEVKDLDGWTPLHAAACWGQLQMVELLVAHGASLDTKSVLEETPLDVCSDEEVRGKILELKHKHDAIMKNQGRHKNTLQRRASSTNQGPSTTGPEPGAQPWGCWVTFRHGSILHAFIHIQTFKTKTETKRKQFLKKGTTASSKVRYRFRSWFLNGGGTAPWRAFAQPRGRWEREYFFNFLGGILIFFW</sequence>
<dbReference type="GO" id="GO:0005737">
    <property type="term" value="C:cytoplasm"/>
    <property type="evidence" value="ECO:0007669"/>
    <property type="project" value="TreeGrafter"/>
</dbReference>
<dbReference type="InterPro" id="IPR036770">
    <property type="entry name" value="Ankyrin_rpt-contain_sf"/>
</dbReference>
<feature type="repeat" description="ANK" evidence="3">
    <location>
        <begin position="260"/>
        <end position="292"/>
    </location>
</feature>
<evidence type="ECO:0000313" key="6">
    <source>
        <dbReference type="Proteomes" id="UP000694546"/>
    </source>
</evidence>
<organism evidence="5 6">
    <name type="scientific">Gadus morhua</name>
    <name type="common">Atlantic cod</name>
    <dbReference type="NCBI Taxonomy" id="8049"/>
    <lineage>
        <taxon>Eukaryota</taxon>
        <taxon>Metazoa</taxon>
        <taxon>Chordata</taxon>
        <taxon>Craniata</taxon>
        <taxon>Vertebrata</taxon>
        <taxon>Euteleostomi</taxon>
        <taxon>Actinopterygii</taxon>
        <taxon>Neopterygii</taxon>
        <taxon>Teleostei</taxon>
        <taxon>Neoteleostei</taxon>
        <taxon>Acanthomorphata</taxon>
        <taxon>Zeiogadaria</taxon>
        <taxon>Gadariae</taxon>
        <taxon>Gadiformes</taxon>
        <taxon>Gadoidei</taxon>
        <taxon>Gadidae</taxon>
        <taxon>Gadus</taxon>
    </lineage>
</organism>